<dbReference type="EMBL" id="HACG01037444">
    <property type="protein sequence ID" value="CEK84309.1"/>
    <property type="molecule type" value="Transcribed_RNA"/>
</dbReference>
<dbReference type="PANTHER" id="PTHR48051:SF1">
    <property type="entry name" value="RAS SUPPRESSOR PROTEIN 1"/>
    <property type="match status" value="1"/>
</dbReference>
<dbReference type="InterPro" id="IPR050216">
    <property type="entry name" value="LRR_domain-containing"/>
</dbReference>
<dbReference type="GO" id="GO:0005737">
    <property type="term" value="C:cytoplasm"/>
    <property type="evidence" value="ECO:0007669"/>
    <property type="project" value="TreeGrafter"/>
</dbReference>
<evidence type="ECO:0000256" key="2">
    <source>
        <dbReference type="ARBA" id="ARBA00022737"/>
    </source>
</evidence>
<gene>
    <name evidence="3" type="primary">ORF141960</name>
</gene>
<dbReference type="AlphaFoldDB" id="A0A0B7ATF6"/>
<dbReference type="InterPro" id="IPR001611">
    <property type="entry name" value="Leu-rich_rpt"/>
</dbReference>
<dbReference type="InterPro" id="IPR032675">
    <property type="entry name" value="LRR_dom_sf"/>
</dbReference>
<keyword evidence="2" id="KW-0677">Repeat</keyword>
<sequence>MDKRDCLMSDEKVSSGDEDDVIEEKENISEIVIDVQENKIQELHDSVLWTMNNLVSLNASHNLLVKVSDALHPDLLQLNGLKSLNFAHCHLKYVSPHVFALPCLEELNLSYNKLSTLSVRITENAACRTAWTCLKLQSLDISHNLFDSLPSDLKVCTEMVSLNSSYNQLHAACPPWQCPLKFLDLSNNKLTTFAPSADQYWGNTLKTLHLQCNQMNELTESIVRMRVLCYLDVSCNKIQQIPLSDLWCCPLTTLNLNDNNLGIGKGDTSVKFPAACLASTLTEMYIANNNFVNIPP</sequence>
<reference evidence="3" key="1">
    <citation type="submission" date="2014-12" db="EMBL/GenBank/DDBJ databases">
        <title>Insight into the proteome of Arion vulgaris.</title>
        <authorList>
            <person name="Aradska J."/>
            <person name="Bulat T."/>
            <person name="Smidak R."/>
            <person name="Sarate P."/>
            <person name="Gangsoo J."/>
            <person name="Sialana F."/>
            <person name="Bilban M."/>
            <person name="Lubec G."/>
        </authorList>
    </citation>
    <scope>NUCLEOTIDE SEQUENCE</scope>
    <source>
        <tissue evidence="3">Skin</tissue>
    </source>
</reference>
<protein>
    <submittedName>
        <fullName evidence="3">Uncharacterized protein</fullName>
    </submittedName>
</protein>
<dbReference type="SUPFAM" id="SSF52058">
    <property type="entry name" value="L domain-like"/>
    <property type="match status" value="1"/>
</dbReference>
<organism evidence="3">
    <name type="scientific">Arion vulgaris</name>
    <dbReference type="NCBI Taxonomy" id="1028688"/>
    <lineage>
        <taxon>Eukaryota</taxon>
        <taxon>Metazoa</taxon>
        <taxon>Spiralia</taxon>
        <taxon>Lophotrochozoa</taxon>
        <taxon>Mollusca</taxon>
        <taxon>Gastropoda</taxon>
        <taxon>Heterobranchia</taxon>
        <taxon>Euthyneura</taxon>
        <taxon>Panpulmonata</taxon>
        <taxon>Eupulmonata</taxon>
        <taxon>Stylommatophora</taxon>
        <taxon>Helicina</taxon>
        <taxon>Arionoidea</taxon>
        <taxon>Arionidae</taxon>
        <taxon>Arion</taxon>
    </lineage>
</organism>
<dbReference type="InterPro" id="IPR003591">
    <property type="entry name" value="Leu-rich_rpt_typical-subtyp"/>
</dbReference>
<evidence type="ECO:0000256" key="1">
    <source>
        <dbReference type="ARBA" id="ARBA00022614"/>
    </source>
</evidence>
<dbReference type="PROSITE" id="PS51450">
    <property type="entry name" value="LRR"/>
    <property type="match status" value="2"/>
</dbReference>
<feature type="non-terminal residue" evidence="3">
    <location>
        <position position="296"/>
    </location>
</feature>
<accession>A0A0B7ATF6</accession>
<dbReference type="SMART" id="SM00369">
    <property type="entry name" value="LRR_TYP"/>
    <property type="match status" value="5"/>
</dbReference>
<dbReference type="Pfam" id="PF13855">
    <property type="entry name" value="LRR_8"/>
    <property type="match status" value="1"/>
</dbReference>
<dbReference type="Pfam" id="PF00560">
    <property type="entry name" value="LRR_1"/>
    <property type="match status" value="3"/>
</dbReference>
<name>A0A0B7ATF6_9EUPU</name>
<evidence type="ECO:0000313" key="3">
    <source>
        <dbReference type="EMBL" id="CEK84309.1"/>
    </source>
</evidence>
<dbReference type="PANTHER" id="PTHR48051">
    <property type="match status" value="1"/>
</dbReference>
<keyword evidence="1" id="KW-0433">Leucine-rich repeat</keyword>
<proteinExistence type="predicted"/>
<dbReference type="Gene3D" id="3.80.10.10">
    <property type="entry name" value="Ribonuclease Inhibitor"/>
    <property type="match status" value="2"/>
</dbReference>